<gene>
    <name evidence="1" type="ORF">GA0070214_103266</name>
</gene>
<dbReference type="AlphaFoldDB" id="A0A1C4W6K2"/>
<organism evidence="1 2">
    <name type="scientific">Micromonospora chaiyaphumensis</name>
    <dbReference type="NCBI Taxonomy" id="307119"/>
    <lineage>
        <taxon>Bacteria</taxon>
        <taxon>Bacillati</taxon>
        <taxon>Actinomycetota</taxon>
        <taxon>Actinomycetes</taxon>
        <taxon>Micromonosporales</taxon>
        <taxon>Micromonosporaceae</taxon>
        <taxon>Micromonospora</taxon>
    </lineage>
</organism>
<sequence>MRLLRARRHLNGSECRAIIAAAATLASMFNIAWRVADNAAGQSPAALAGSLSEARRDGSTFLVPGQARGWFDLSFDIPDTRYALALILVWSFAAAGTPDGGAPAGSHVSVAMWHLRHLLPRSAHRALADIEYAFAQFNPPAHTDARVG</sequence>
<keyword evidence="2" id="KW-1185">Reference proteome</keyword>
<proteinExistence type="predicted"/>
<evidence type="ECO:0000313" key="2">
    <source>
        <dbReference type="Proteomes" id="UP000199629"/>
    </source>
</evidence>
<evidence type="ECO:0000313" key="1">
    <source>
        <dbReference type="EMBL" id="SCE91815.1"/>
    </source>
</evidence>
<reference evidence="2" key="1">
    <citation type="submission" date="2016-06" db="EMBL/GenBank/DDBJ databases">
        <authorList>
            <person name="Varghese N."/>
            <person name="Submissions Spin"/>
        </authorList>
    </citation>
    <scope>NUCLEOTIDE SEQUENCE [LARGE SCALE GENOMIC DNA]</scope>
    <source>
        <strain evidence="2">DSM 45246</strain>
    </source>
</reference>
<protein>
    <submittedName>
        <fullName evidence="1">Uncharacterized protein</fullName>
    </submittedName>
</protein>
<name>A0A1C4W6K2_9ACTN</name>
<dbReference type="RefSeq" id="WP_091261823.1">
    <property type="nucleotide sequence ID" value="NZ_FMCS01000003.1"/>
</dbReference>
<dbReference type="EMBL" id="FMCS01000003">
    <property type="protein sequence ID" value="SCE91815.1"/>
    <property type="molecule type" value="Genomic_DNA"/>
</dbReference>
<dbReference type="Proteomes" id="UP000199629">
    <property type="component" value="Unassembled WGS sequence"/>
</dbReference>
<accession>A0A1C4W6K2</accession>